<evidence type="ECO:0000313" key="2">
    <source>
        <dbReference type="EMBL" id="NGZ43794.1"/>
    </source>
</evidence>
<reference evidence="2 3" key="1">
    <citation type="submission" date="2019-02" db="EMBL/GenBank/DDBJ databases">
        <title>Genome of a new Bacteroidetes strain.</title>
        <authorList>
            <person name="Pitt A."/>
        </authorList>
    </citation>
    <scope>NUCLEOTIDE SEQUENCE [LARGE SCALE GENOMIC DNA]</scope>
    <source>
        <strain evidence="2 3">50C-KIRBA</strain>
    </source>
</reference>
<keyword evidence="3" id="KW-1185">Reference proteome</keyword>
<comment type="caution">
    <text evidence="2">The sequence shown here is derived from an EMBL/GenBank/DDBJ whole genome shotgun (WGS) entry which is preliminary data.</text>
</comment>
<keyword evidence="1" id="KW-0812">Transmembrane</keyword>
<feature type="transmembrane region" description="Helical" evidence="1">
    <location>
        <begin position="101"/>
        <end position="122"/>
    </location>
</feature>
<evidence type="ECO:0000313" key="3">
    <source>
        <dbReference type="Proteomes" id="UP001318301"/>
    </source>
</evidence>
<dbReference type="Proteomes" id="UP001318301">
    <property type="component" value="Unassembled WGS sequence"/>
</dbReference>
<keyword evidence="1" id="KW-1133">Transmembrane helix</keyword>
<gene>
    <name evidence="2" type="ORF">EWU23_04820</name>
</gene>
<organism evidence="2 3">
    <name type="scientific">Aquirufa beregesia</name>
    <dbReference type="NCBI Taxonomy" id="2516556"/>
    <lineage>
        <taxon>Bacteria</taxon>
        <taxon>Pseudomonadati</taxon>
        <taxon>Bacteroidota</taxon>
        <taxon>Cytophagia</taxon>
        <taxon>Cytophagales</taxon>
        <taxon>Flectobacillaceae</taxon>
        <taxon>Aquirufa</taxon>
    </lineage>
</organism>
<feature type="transmembrane region" description="Helical" evidence="1">
    <location>
        <begin position="220"/>
        <end position="251"/>
    </location>
</feature>
<feature type="transmembrane region" description="Helical" evidence="1">
    <location>
        <begin position="36"/>
        <end position="63"/>
    </location>
</feature>
<name>A0ABX0ETH1_9BACT</name>
<feature type="transmembrane region" description="Helical" evidence="1">
    <location>
        <begin position="257"/>
        <end position="276"/>
    </location>
</feature>
<accession>A0ABX0ETH1</accession>
<evidence type="ECO:0008006" key="4">
    <source>
        <dbReference type="Google" id="ProtNLM"/>
    </source>
</evidence>
<dbReference type="EMBL" id="SEWW01000002">
    <property type="protein sequence ID" value="NGZ43794.1"/>
    <property type="molecule type" value="Genomic_DNA"/>
</dbReference>
<dbReference type="RefSeq" id="WP_166229433.1">
    <property type="nucleotide sequence ID" value="NZ_CBCSIJ010000004.1"/>
</dbReference>
<feature type="transmembrane region" description="Helical" evidence="1">
    <location>
        <begin position="379"/>
        <end position="412"/>
    </location>
</feature>
<feature type="transmembrane region" description="Helical" evidence="1">
    <location>
        <begin position="12"/>
        <end position="30"/>
    </location>
</feature>
<protein>
    <recommendedName>
        <fullName evidence="4">O-antigen ligase domain-containing protein</fullName>
    </recommendedName>
</protein>
<keyword evidence="1" id="KW-0472">Membrane</keyword>
<evidence type="ECO:0000256" key="1">
    <source>
        <dbReference type="SAM" id="Phobius"/>
    </source>
</evidence>
<proteinExistence type="predicted"/>
<feature type="transmembrane region" description="Helical" evidence="1">
    <location>
        <begin position="75"/>
        <end position="95"/>
    </location>
</feature>
<feature type="transmembrane region" description="Helical" evidence="1">
    <location>
        <begin position="188"/>
        <end position="213"/>
    </location>
</feature>
<feature type="transmembrane region" description="Helical" evidence="1">
    <location>
        <begin position="347"/>
        <end position="367"/>
    </location>
</feature>
<sequence>MNFFKRNNPTLQVRNSYFVLFLFISTLLFQTTGLKYIWSLLTISTVVNFSILISLLLISFYVIQGTSFSVTTWKQYLIPAIMIFGGMAANIIYYSFQNIKIITQLGNTLPWLYCLSIPYFIKKKAINIQQLWKWYYYFFVMINLLSLLEYYSIYLGNLNFQFLETPYGPFLVNKFSWLYMMPDGLPHFRYYACFYEPGTLAMYLLPAISYAFFYKKYVGLLILLGAMYFTFSLGGMISLFLLALIIIFISFARNSKFLIVSIFITILMAIVGWWNLRDQFISEYEEKGNSSEVREQSFVRTIENIPVMLLKYPFGIEQAENTVELEKKENFIPTNFIVGYYVNTGGFLALLGYLIVTFMTLMISIGAVLKGNLLKEEKVIYSSLIVLFPFIFQRTTIWESGLFALMFVPSLLHYMNKYKRIF</sequence>
<feature type="transmembrane region" description="Helical" evidence="1">
    <location>
        <begin position="134"/>
        <end position="153"/>
    </location>
</feature>